<keyword evidence="4 6" id="KW-0067">ATP-binding</keyword>
<accession>A0A8J3AV82</accession>
<keyword evidence="2" id="KW-1003">Cell membrane</keyword>
<gene>
    <name evidence="6" type="ORF">GCM10008066_24540</name>
</gene>
<dbReference type="GO" id="GO:0005886">
    <property type="term" value="C:plasma membrane"/>
    <property type="evidence" value="ECO:0007669"/>
    <property type="project" value="TreeGrafter"/>
</dbReference>
<evidence type="ECO:0000256" key="1">
    <source>
        <dbReference type="ARBA" id="ARBA00022448"/>
    </source>
</evidence>
<dbReference type="GO" id="GO:1903806">
    <property type="term" value="P:L-isoleucine import across plasma membrane"/>
    <property type="evidence" value="ECO:0007669"/>
    <property type="project" value="TreeGrafter"/>
</dbReference>
<dbReference type="GO" id="GO:0005304">
    <property type="term" value="F:L-valine transmembrane transporter activity"/>
    <property type="evidence" value="ECO:0007669"/>
    <property type="project" value="TreeGrafter"/>
</dbReference>
<sequence>MTTQVMSADLMNSVESATATAQSKSAVTQKEALVAVSGLTMRFGGLTALDKLDLHINRGEVLGLLGPNGSGKTTFFNVLTGLYKASEGSIVYAGGEVVGQTPQDIYRRGVARTFQRSRLSLPLTVFDNIVIGDYQHMQHGLFFNLFRRKAFRAEYDAYVAKVEALLNIFSPPLVSRMFEPVETFTMIDRRRIEVCRALLSRPKLLLLDEPSAGMTHDETEALMDDILQVRGKLDDLTIVLIEHEMNVIERITDRCIVFNYGKKIAEGTYAEITADPNVQTAYLGEAE</sequence>
<dbReference type="PANTHER" id="PTHR45772:SF7">
    <property type="entry name" value="AMINO ACID ABC TRANSPORTER ATP-BINDING PROTEIN"/>
    <property type="match status" value="1"/>
</dbReference>
<dbReference type="GO" id="GO:1903805">
    <property type="term" value="P:L-valine import across plasma membrane"/>
    <property type="evidence" value="ECO:0007669"/>
    <property type="project" value="TreeGrafter"/>
</dbReference>
<dbReference type="Pfam" id="PF12399">
    <property type="entry name" value="BCA_ABC_TP_C"/>
    <property type="match status" value="1"/>
</dbReference>
<evidence type="ECO:0000256" key="4">
    <source>
        <dbReference type="ARBA" id="ARBA00022840"/>
    </source>
</evidence>
<evidence type="ECO:0000259" key="5">
    <source>
        <dbReference type="PROSITE" id="PS50893"/>
    </source>
</evidence>
<dbReference type="EMBL" id="BMDI01000002">
    <property type="protein sequence ID" value="GGI20540.1"/>
    <property type="molecule type" value="Genomic_DNA"/>
</dbReference>
<proteinExistence type="predicted"/>
<dbReference type="GO" id="GO:0016887">
    <property type="term" value="F:ATP hydrolysis activity"/>
    <property type="evidence" value="ECO:0007669"/>
    <property type="project" value="InterPro"/>
</dbReference>
<dbReference type="Gene3D" id="3.40.50.300">
    <property type="entry name" value="P-loop containing nucleotide triphosphate hydrolases"/>
    <property type="match status" value="1"/>
</dbReference>
<dbReference type="InterPro" id="IPR032823">
    <property type="entry name" value="BCA_ABC_TP_C"/>
</dbReference>
<dbReference type="SMART" id="SM00382">
    <property type="entry name" value="AAA"/>
    <property type="match status" value="1"/>
</dbReference>
<dbReference type="GO" id="GO:0015192">
    <property type="term" value="F:L-phenylalanine transmembrane transporter activity"/>
    <property type="evidence" value="ECO:0007669"/>
    <property type="project" value="TreeGrafter"/>
</dbReference>
<comment type="caution">
    <text evidence="6">The sequence shown here is derived from an EMBL/GenBank/DDBJ whole genome shotgun (WGS) entry which is preliminary data.</text>
</comment>
<evidence type="ECO:0000256" key="2">
    <source>
        <dbReference type="ARBA" id="ARBA00022475"/>
    </source>
</evidence>
<dbReference type="Pfam" id="PF00005">
    <property type="entry name" value="ABC_tran"/>
    <property type="match status" value="1"/>
</dbReference>
<name>A0A8J3AV82_9BURK</name>
<dbReference type="GO" id="GO:0015188">
    <property type="term" value="F:L-isoleucine transmembrane transporter activity"/>
    <property type="evidence" value="ECO:0007669"/>
    <property type="project" value="TreeGrafter"/>
</dbReference>
<dbReference type="Proteomes" id="UP000642180">
    <property type="component" value="Unassembled WGS sequence"/>
</dbReference>
<keyword evidence="3" id="KW-0547">Nucleotide-binding</keyword>
<keyword evidence="2" id="KW-0472">Membrane</keyword>
<evidence type="ECO:0000313" key="6">
    <source>
        <dbReference type="EMBL" id="GGI20540.1"/>
    </source>
</evidence>
<dbReference type="SUPFAM" id="SSF52540">
    <property type="entry name" value="P-loop containing nucleoside triphosphate hydrolases"/>
    <property type="match status" value="1"/>
</dbReference>
<keyword evidence="7" id="KW-1185">Reference proteome</keyword>
<dbReference type="InterPro" id="IPR003593">
    <property type="entry name" value="AAA+_ATPase"/>
</dbReference>
<keyword evidence="1" id="KW-0813">Transport</keyword>
<feature type="domain" description="ABC transporter" evidence="5">
    <location>
        <begin position="34"/>
        <end position="285"/>
    </location>
</feature>
<protein>
    <submittedName>
        <fullName evidence="6">ABC transporter ATP-binding protein</fullName>
    </submittedName>
</protein>
<dbReference type="InterPro" id="IPR003439">
    <property type="entry name" value="ABC_transporter-like_ATP-bd"/>
</dbReference>
<evidence type="ECO:0000313" key="7">
    <source>
        <dbReference type="Proteomes" id="UP000642180"/>
    </source>
</evidence>
<dbReference type="PANTHER" id="PTHR45772">
    <property type="entry name" value="CONSERVED COMPONENT OF ABC TRANSPORTER FOR NATURAL AMINO ACIDS-RELATED"/>
    <property type="match status" value="1"/>
</dbReference>
<dbReference type="InterPro" id="IPR027417">
    <property type="entry name" value="P-loop_NTPase"/>
</dbReference>
<dbReference type="GO" id="GO:0042941">
    <property type="term" value="P:D-alanine transmembrane transport"/>
    <property type="evidence" value="ECO:0007669"/>
    <property type="project" value="TreeGrafter"/>
</dbReference>
<dbReference type="InterPro" id="IPR051120">
    <property type="entry name" value="ABC_AA/LPS_Transport"/>
</dbReference>
<evidence type="ECO:0000256" key="3">
    <source>
        <dbReference type="ARBA" id="ARBA00022741"/>
    </source>
</evidence>
<organism evidence="6 7">
    <name type="scientific">Oxalicibacterium faecigallinarum</name>
    <dbReference type="NCBI Taxonomy" id="573741"/>
    <lineage>
        <taxon>Bacteria</taxon>
        <taxon>Pseudomonadati</taxon>
        <taxon>Pseudomonadota</taxon>
        <taxon>Betaproteobacteria</taxon>
        <taxon>Burkholderiales</taxon>
        <taxon>Oxalobacteraceae</taxon>
        <taxon>Oxalicibacterium</taxon>
    </lineage>
</organism>
<dbReference type="AlphaFoldDB" id="A0A8J3AV82"/>
<dbReference type="GO" id="GO:0015808">
    <property type="term" value="P:L-alanine transport"/>
    <property type="evidence" value="ECO:0007669"/>
    <property type="project" value="TreeGrafter"/>
</dbReference>
<dbReference type="PROSITE" id="PS50893">
    <property type="entry name" value="ABC_TRANSPORTER_2"/>
    <property type="match status" value="1"/>
</dbReference>
<dbReference type="GO" id="GO:0005524">
    <property type="term" value="F:ATP binding"/>
    <property type="evidence" value="ECO:0007669"/>
    <property type="project" value="UniProtKB-KW"/>
</dbReference>
<reference evidence="7" key="1">
    <citation type="journal article" date="2019" name="Int. J. Syst. Evol. Microbiol.">
        <title>The Global Catalogue of Microorganisms (GCM) 10K type strain sequencing project: providing services to taxonomists for standard genome sequencing and annotation.</title>
        <authorList>
            <consortium name="The Broad Institute Genomics Platform"/>
            <consortium name="The Broad Institute Genome Sequencing Center for Infectious Disease"/>
            <person name="Wu L."/>
            <person name="Ma J."/>
        </authorList>
    </citation>
    <scope>NUCLEOTIDE SEQUENCE [LARGE SCALE GENOMIC DNA]</scope>
    <source>
        <strain evidence="7">CCM 2767</strain>
    </source>
</reference>